<feature type="region of interest" description="Disordered" evidence="1">
    <location>
        <begin position="344"/>
        <end position="367"/>
    </location>
</feature>
<sequence length="367" mass="40513">MADGLSRSCPQREDRTERERRDDCILFGVTESIETFAEVRRRQAGAFSREQAMTHGITDRVLQGRCRARQAQRVHTGVYADFTGPLPWETRMWAAWLACGLGAALTGATALRMYGIAGDWDDRIHVAVPHSRRVGRRFGIVISRHRDLSSLVHSSRQPPAVRLEVAVLIAAGAEQDVSKRAAVLFDACRQRRTTPARLLAELALLPVLPGRRVIGRILAEAAEGVQSFLEQAYLRRVERAHGLPRARRQVRATDSGAVVYRDSEYTPYDVIVELDGRAGHADSISRWRDMTRDNAAATTGKVTLRFGYQVVSRPCQAASQVAATLHLHGWPGHPHPCSPTCPLPPVPSSKVGEDLVPNRGQNPPQPG</sequence>
<dbReference type="Proteomes" id="UP000295146">
    <property type="component" value="Unassembled WGS sequence"/>
</dbReference>
<evidence type="ECO:0000313" key="2">
    <source>
        <dbReference type="EMBL" id="TDW66904.1"/>
    </source>
</evidence>
<comment type="caution">
    <text evidence="2">The sequence shown here is derived from an EMBL/GenBank/DDBJ whole genome shotgun (WGS) entry which is preliminary data.</text>
</comment>
<dbReference type="EMBL" id="SODP01000003">
    <property type="protein sequence ID" value="TDW66904.1"/>
    <property type="molecule type" value="Genomic_DNA"/>
</dbReference>
<gene>
    <name evidence="2" type="ORF">EV653_6937</name>
</gene>
<proteinExistence type="predicted"/>
<organism evidence="2 3">
    <name type="scientific">Kribbella pratensis</name>
    <dbReference type="NCBI Taxonomy" id="2512112"/>
    <lineage>
        <taxon>Bacteria</taxon>
        <taxon>Bacillati</taxon>
        <taxon>Actinomycetota</taxon>
        <taxon>Actinomycetes</taxon>
        <taxon>Propionibacteriales</taxon>
        <taxon>Kribbellaceae</taxon>
        <taxon>Kribbella</taxon>
    </lineage>
</organism>
<keyword evidence="3" id="KW-1185">Reference proteome</keyword>
<evidence type="ECO:0000256" key="1">
    <source>
        <dbReference type="SAM" id="MobiDB-lite"/>
    </source>
</evidence>
<evidence type="ECO:0000313" key="3">
    <source>
        <dbReference type="Proteomes" id="UP000295146"/>
    </source>
</evidence>
<accession>A0A4R8BYC0</accession>
<protein>
    <submittedName>
        <fullName evidence="2">Uncharacterized protein</fullName>
    </submittedName>
</protein>
<reference evidence="2 3" key="1">
    <citation type="submission" date="2019-03" db="EMBL/GenBank/DDBJ databases">
        <title>Genomic Encyclopedia of Type Strains, Phase III (KMG-III): the genomes of soil and plant-associated and newly described type strains.</title>
        <authorList>
            <person name="Whitman W."/>
        </authorList>
    </citation>
    <scope>NUCLEOTIDE SEQUENCE [LARGE SCALE GENOMIC DNA]</scope>
    <source>
        <strain evidence="2 3">VKM Ac-2573</strain>
    </source>
</reference>
<name>A0A4R8BYC0_9ACTN</name>
<dbReference type="AlphaFoldDB" id="A0A4R8BYC0"/>